<gene>
    <name evidence="1" type="ORF">AFUS01_LOCUS8819</name>
</gene>
<dbReference type="EMBL" id="CAJVCH010061844">
    <property type="protein sequence ID" value="CAG7719495.1"/>
    <property type="molecule type" value="Genomic_DNA"/>
</dbReference>
<dbReference type="Proteomes" id="UP000708208">
    <property type="component" value="Unassembled WGS sequence"/>
</dbReference>
<comment type="caution">
    <text evidence="1">The sequence shown here is derived from an EMBL/GenBank/DDBJ whole genome shotgun (WGS) entry which is preliminary data.</text>
</comment>
<sequence length="120" mass="13790">MLLNGAAVPTLYFVLSFYNLHPIESCLNLVIAMDSILFFVAMYDDAFQLPTEMEKLKLVNLEVNSQEGVRRNSRIWKISRSIPNIAIRVGRFRNLERTSTPEFVDFVLRNLVGLLLASRK</sequence>
<proteinExistence type="predicted"/>
<name>A0A8J2JLG0_9HEXA</name>
<evidence type="ECO:0000313" key="2">
    <source>
        <dbReference type="Proteomes" id="UP000708208"/>
    </source>
</evidence>
<keyword evidence="2" id="KW-1185">Reference proteome</keyword>
<organism evidence="1 2">
    <name type="scientific">Allacma fusca</name>
    <dbReference type="NCBI Taxonomy" id="39272"/>
    <lineage>
        <taxon>Eukaryota</taxon>
        <taxon>Metazoa</taxon>
        <taxon>Ecdysozoa</taxon>
        <taxon>Arthropoda</taxon>
        <taxon>Hexapoda</taxon>
        <taxon>Collembola</taxon>
        <taxon>Symphypleona</taxon>
        <taxon>Sminthuridae</taxon>
        <taxon>Allacma</taxon>
    </lineage>
</organism>
<accession>A0A8J2JLG0</accession>
<protein>
    <submittedName>
        <fullName evidence="1">Uncharacterized protein</fullName>
    </submittedName>
</protein>
<dbReference type="AlphaFoldDB" id="A0A8J2JLG0"/>
<reference evidence="1" key="1">
    <citation type="submission" date="2021-06" db="EMBL/GenBank/DDBJ databases">
        <authorList>
            <person name="Hodson N. C."/>
            <person name="Mongue J. A."/>
            <person name="Jaron S. K."/>
        </authorList>
    </citation>
    <scope>NUCLEOTIDE SEQUENCE</scope>
</reference>
<evidence type="ECO:0000313" key="1">
    <source>
        <dbReference type="EMBL" id="CAG7719495.1"/>
    </source>
</evidence>